<accession>A0A1C4U711</accession>
<organism evidence="2 3">
    <name type="scientific">Micromonospora viridifaciens</name>
    <dbReference type="NCBI Taxonomy" id="1881"/>
    <lineage>
        <taxon>Bacteria</taxon>
        <taxon>Bacillati</taxon>
        <taxon>Actinomycetota</taxon>
        <taxon>Actinomycetes</taxon>
        <taxon>Micromonosporales</taxon>
        <taxon>Micromonosporaceae</taxon>
        <taxon>Micromonospora</taxon>
    </lineage>
</organism>
<feature type="domain" description="Bacterial SCP orthologue" evidence="1">
    <location>
        <begin position="51"/>
        <end position="142"/>
    </location>
</feature>
<dbReference type="SUPFAM" id="SSF55718">
    <property type="entry name" value="SCP-like"/>
    <property type="match status" value="1"/>
</dbReference>
<reference evidence="3" key="1">
    <citation type="submission" date="2016-06" db="EMBL/GenBank/DDBJ databases">
        <authorList>
            <person name="Varghese N."/>
            <person name="Submissions Spin"/>
        </authorList>
    </citation>
    <scope>NUCLEOTIDE SEQUENCE [LARGE SCALE GENOMIC DNA]</scope>
    <source>
        <strain evidence="3">DSM 43909</strain>
    </source>
</reference>
<evidence type="ECO:0000313" key="3">
    <source>
        <dbReference type="Proteomes" id="UP000198242"/>
    </source>
</evidence>
<dbReference type="InterPro" id="IPR036527">
    <property type="entry name" value="SCP2_sterol-bd_dom_sf"/>
</dbReference>
<dbReference type="Proteomes" id="UP000198242">
    <property type="component" value="Chromosome I"/>
</dbReference>
<dbReference type="Gene3D" id="3.30.1050.40">
    <property type="match status" value="1"/>
</dbReference>
<dbReference type="EMBL" id="LT607411">
    <property type="protein sequence ID" value="SCE67399.1"/>
    <property type="molecule type" value="Genomic_DNA"/>
</dbReference>
<name>A0A1C4U711_MICVI</name>
<sequence length="142" mass="15073">MPCLTGTSLPRAGVDRIVVRSYRPLVSSPHIKSAAVAAALTALDEGRTPERPVFREAVRTLLAVLAERAPGRSVEVRVPPYGAVQCVAGPRHTRGTPPNVVEMDPATWLALATGRLAWADAVTEGRVRVSGVRADLSAHLPL</sequence>
<gene>
    <name evidence="2" type="ORF">GA0074695_0214</name>
</gene>
<protein>
    <recommendedName>
        <fullName evidence="1">Bacterial SCP orthologue domain-containing protein</fullName>
    </recommendedName>
</protein>
<evidence type="ECO:0000259" key="1">
    <source>
        <dbReference type="Pfam" id="PF17844"/>
    </source>
</evidence>
<keyword evidence="3" id="KW-1185">Reference proteome</keyword>
<dbReference type="Pfam" id="PF17844">
    <property type="entry name" value="SCP_3"/>
    <property type="match status" value="1"/>
</dbReference>
<dbReference type="AlphaFoldDB" id="A0A1C4U711"/>
<evidence type="ECO:0000313" key="2">
    <source>
        <dbReference type="EMBL" id="SCE67399.1"/>
    </source>
</evidence>
<dbReference type="InterPro" id="IPR041629">
    <property type="entry name" value="SCP_3"/>
</dbReference>
<proteinExistence type="predicted"/>